<proteinExistence type="predicted"/>
<protein>
    <submittedName>
        <fullName evidence="1">Uncharacterized protein</fullName>
    </submittedName>
</protein>
<name>A0A1R3FVU1_COCAP</name>
<dbReference type="Gramene" id="OMO49895">
    <property type="protein sequence ID" value="OMO49895"/>
    <property type="gene ID" value="CCACVL1_30765"/>
</dbReference>
<gene>
    <name evidence="1" type="ORF">CCACVL1_30765</name>
</gene>
<accession>A0A1R3FVU1</accession>
<sequence>MGFFPLFHSMCFALGKAISTMFANSGALLLMPDSGLRTPPSSLTID</sequence>
<dbReference type="AlphaFoldDB" id="A0A1R3FVU1"/>
<comment type="caution">
    <text evidence="1">The sequence shown here is derived from an EMBL/GenBank/DDBJ whole genome shotgun (WGS) entry which is preliminary data.</text>
</comment>
<evidence type="ECO:0000313" key="1">
    <source>
        <dbReference type="EMBL" id="OMO49895.1"/>
    </source>
</evidence>
<reference evidence="1 2" key="1">
    <citation type="submission" date="2013-09" db="EMBL/GenBank/DDBJ databases">
        <title>Corchorus capsularis genome sequencing.</title>
        <authorList>
            <person name="Alam M."/>
            <person name="Haque M.S."/>
            <person name="Islam M.S."/>
            <person name="Emdad E.M."/>
            <person name="Islam M.M."/>
            <person name="Ahmed B."/>
            <person name="Halim A."/>
            <person name="Hossen Q.M.M."/>
            <person name="Hossain M.Z."/>
            <person name="Ahmed R."/>
            <person name="Khan M.M."/>
            <person name="Islam R."/>
            <person name="Rashid M.M."/>
            <person name="Khan S.A."/>
            <person name="Rahman M.S."/>
            <person name="Alam M."/>
        </authorList>
    </citation>
    <scope>NUCLEOTIDE SEQUENCE [LARGE SCALE GENOMIC DNA]</scope>
    <source>
        <strain evidence="2">cv. CVL-1</strain>
        <tissue evidence="1">Whole seedling</tissue>
    </source>
</reference>
<keyword evidence="2" id="KW-1185">Reference proteome</keyword>
<organism evidence="1 2">
    <name type="scientific">Corchorus capsularis</name>
    <name type="common">Jute</name>
    <dbReference type="NCBI Taxonomy" id="210143"/>
    <lineage>
        <taxon>Eukaryota</taxon>
        <taxon>Viridiplantae</taxon>
        <taxon>Streptophyta</taxon>
        <taxon>Embryophyta</taxon>
        <taxon>Tracheophyta</taxon>
        <taxon>Spermatophyta</taxon>
        <taxon>Magnoliopsida</taxon>
        <taxon>eudicotyledons</taxon>
        <taxon>Gunneridae</taxon>
        <taxon>Pentapetalae</taxon>
        <taxon>rosids</taxon>
        <taxon>malvids</taxon>
        <taxon>Malvales</taxon>
        <taxon>Malvaceae</taxon>
        <taxon>Grewioideae</taxon>
        <taxon>Apeibeae</taxon>
        <taxon>Corchorus</taxon>
    </lineage>
</organism>
<dbReference type="Proteomes" id="UP000188268">
    <property type="component" value="Unassembled WGS sequence"/>
</dbReference>
<evidence type="ECO:0000313" key="2">
    <source>
        <dbReference type="Proteomes" id="UP000188268"/>
    </source>
</evidence>
<dbReference type="EMBL" id="AWWV01016341">
    <property type="protein sequence ID" value="OMO49895.1"/>
    <property type="molecule type" value="Genomic_DNA"/>
</dbReference>